<evidence type="ECO:0000313" key="7">
    <source>
        <dbReference type="EMBL" id="QPI18409.1"/>
    </source>
</evidence>
<keyword evidence="6" id="KW-0411">Iron-sulfur</keyword>
<dbReference type="InterPro" id="IPR058240">
    <property type="entry name" value="rSAM_sf"/>
</dbReference>
<dbReference type="SFLD" id="SFLDG01063">
    <property type="entry name" value="activating_enzymes__group_1"/>
    <property type="match status" value="1"/>
</dbReference>
<dbReference type="EMBL" id="MW004545">
    <property type="protein sequence ID" value="QPI18409.1"/>
    <property type="molecule type" value="Genomic_DNA"/>
</dbReference>
<evidence type="ECO:0000256" key="4">
    <source>
        <dbReference type="ARBA" id="ARBA00022723"/>
    </source>
</evidence>
<dbReference type="InterPro" id="IPR013785">
    <property type="entry name" value="Aldolase_TIM"/>
</dbReference>
<dbReference type="InterPro" id="IPR012837">
    <property type="entry name" value="NrdG"/>
</dbReference>
<dbReference type="NCBIfam" id="TIGR02491">
    <property type="entry name" value="NrdG"/>
    <property type="match status" value="1"/>
</dbReference>
<dbReference type="InterPro" id="IPR007197">
    <property type="entry name" value="rSAM"/>
</dbReference>
<dbReference type="SFLD" id="SFLDF00299">
    <property type="entry name" value="anaerobic_ribonucleoside-triph"/>
    <property type="match status" value="1"/>
</dbReference>
<dbReference type="InterPro" id="IPR034457">
    <property type="entry name" value="Organic_radical-activating"/>
</dbReference>
<keyword evidence="5" id="KW-0408">Iron</keyword>
<keyword evidence="8" id="KW-1185">Reference proteome</keyword>
<evidence type="ECO:0000256" key="5">
    <source>
        <dbReference type="ARBA" id="ARBA00023004"/>
    </source>
</evidence>
<evidence type="ECO:0000256" key="3">
    <source>
        <dbReference type="ARBA" id="ARBA00022691"/>
    </source>
</evidence>
<accession>A0A7S9XHV2</accession>
<dbReference type="GO" id="GO:0051539">
    <property type="term" value="F:4 iron, 4 sulfur cluster binding"/>
    <property type="evidence" value="ECO:0007669"/>
    <property type="project" value="UniProtKB-KW"/>
</dbReference>
<protein>
    <submittedName>
        <fullName evidence="7">Ribonucleotide reductase of class III (Anaerobic), activating protein</fullName>
    </submittedName>
</protein>
<dbReference type="GO" id="GO:0043365">
    <property type="term" value="F:[formate-C-acetyltransferase]-activating enzyme activity"/>
    <property type="evidence" value="ECO:0007669"/>
    <property type="project" value="InterPro"/>
</dbReference>
<evidence type="ECO:0000313" key="8">
    <source>
        <dbReference type="Proteomes" id="UP000594510"/>
    </source>
</evidence>
<dbReference type="SFLD" id="SFLDS00029">
    <property type="entry name" value="Radical_SAM"/>
    <property type="match status" value="1"/>
</dbReference>
<evidence type="ECO:0000256" key="1">
    <source>
        <dbReference type="ARBA" id="ARBA00001966"/>
    </source>
</evidence>
<dbReference type="Gene3D" id="3.20.20.70">
    <property type="entry name" value="Aldolase class I"/>
    <property type="match status" value="1"/>
</dbReference>
<evidence type="ECO:0000256" key="6">
    <source>
        <dbReference type="ARBA" id="ARBA00023014"/>
    </source>
</evidence>
<keyword evidence="2" id="KW-0004">4Fe-4S</keyword>
<name>A0A7S9XHV2_9CAUD</name>
<comment type="cofactor">
    <cofactor evidence="1">
        <name>[4Fe-4S] cluster</name>
        <dbReference type="ChEBI" id="CHEBI:49883"/>
    </cofactor>
</comment>
<keyword evidence="3" id="KW-0949">S-adenosyl-L-methionine</keyword>
<dbReference type="Pfam" id="PF13353">
    <property type="entry name" value="Fer4_12"/>
    <property type="match status" value="1"/>
</dbReference>
<keyword evidence="4" id="KW-0479">Metal-binding</keyword>
<organism evidence="7 8">
    <name type="scientific">Enterococcus phage EFGrNG</name>
    <dbReference type="NCBI Taxonomy" id="2777301"/>
    <lineage>
        <taxon>Viruses</taxon>
        <taxon>Duplodnaviria</taxon>
        <taxon>Heunggongvirae</taxon>
        <taxon>Uroviricota</taxon>
        <taxon>Caudoviricetes</taxon>
        <taxon>Herelleviridae</taxon>
        <taxon>Brockvirinae</taxon>
        <taxon>Schiekvirus</taxon>
        <taxon>Schiekvirus Efgrng</taxon>
    </lineage>
</organism>
<dbReference type="Proteomes" id="UP000594510">
    <property type="component" value="Segment"/>
</dbReference>
<dbReference type="PANTHER" id="PTHR30352">
    <property type="entry name" value="PYRUVATE FORMATE-LYASE-ACTIVATING ENZYME"/>
    <property type="match status" value="1"/>
</dbReference>
<proteinExistence type="predicted"/>
<dbReference type="PANTHER" id="PTHR30352:SF2">
    <property type="entry name" value="ANAEROBIC RIBONUCLEOSIDE-TRIPHOSPHATE REDUCTASE-ACTIVATING PROTEIN"/>
    <property type="match status" value="1"/>
</dbReference>
<sequence length="217" mass="25102">MTKGYMLRKREIQMSKDPMTWTAERLSKGKYADYKFPVMVDGIGVRGSIYVSGCPFNCLGCYNKKAQNFSWGKDYTQEVEDQILKDISQDYCEGLTLLGGEPFLNTQVLLPLVKRIKSELTGKTIWSWSGYTFEELTDSNAENWEDKLELLSYVDVLVDGRFEQDKFNPNLVFRGSWNQRIIDVQRSIEKGSVVLWEDGKYLEGEDHTPIKLFSTRK</sequence>
<dbReference type="GO" id="GO:0046872">
    <property type="term" value="F:metal ion binding"/>
    <property type="evidence" value="ECO:0007669"/>
    <property type="project" value="UniProtKB-KW"/>
</dbReference>
<evidence type="ECO:0000256" key="2">
    <source>
        <dbReference type="ARBA" id="ARBA00022485"/>
    </source>
</evidence>
<dbReference type="GO" id="GO:0004748">
    <property type="term" value="F:ribonucleoside-diphosphate reductase activity, thioredoxin disulfide as acceptor"/>
    <property type="evidence" value="ECO:0007669"/>
    <property type="project" value="TreeGrafter"/>
</dbReference>
<reference evidence="7 8" key="1">
    <citation type="submission" date="2020-09" db="EMBL/GenBank/DDBJ databases">
        <authorList>
            <person name="Gold N."/>
            <person name="Khalifa L."/>
            <person name="Gelman D."/>
            <person name="Alkalay-Oren S."/>
            <person name="Coppenhagen-Glazer S."/>
            <person name="Hazan R."/>
        </authorList>
    </citation>
    <scope>NUCLEOTIDE SEQUENCE [LARGE SCALE GENOMIC DNA]</scope>
</reference>
<dbReference type="PIRSF" id="PIRSF000368">
    <property type="entry name" value="NrdG"/>
    <property type="match status" value="1"/>
</dbReference>
<dbReference type="SFLD" id="SFLDG01066">
    <property type="entry name" value="organic_radical-activating_enz"/>
    <property type="match status" value="1"/>
</dbReference>
<dbReference type="SUPFAM" id="SSF102114">
    <property type="entry name" value="Radical SAM enzymes"/>
    <property type="match status" value="1"/>
</dbReference>
<dbReference type="CDD" id="cd01335">
    <property type="entry name" value="Radical_SAM"/>
    <property type="match status" value="1"/>
</dbReference>